<sequence>MDTRAFLEKFKNGEIDIEEAENILKKLPYEDLGFAKLDHHRKLRSGFGEVVYCSGKTEEHLVKIFKSFYDDGVDVLGTRASLEQFEAVKKLVPKATYDELSRIIKIQSSDIEKKGLVAVCTGGTSDIPVAEETAQTAEFFGCNVLRVYDVGVAGIHRLLSRIDDIKRANCIVAVAGMEGALAGVIAGLVDKPVIAVPTSVGYGANFGGLSALLTMLNSCAEGVSVVNIDNGFGAGYMSAQINRMVVDNNG</sequence>
<dbReference type="AlphaFoldDB" id="A0A9D9H4D9"/>
<comment type="caution">
    <text evidence="2">The sequence shown here is derived from an EMBL/GenBank/DDBJ whole genome shotgun (WGS) entry which is preliminary data.</text>
</comment>
<reference evidence="2" key="2">
    <citation type="journal article" date="2021" name="PeerJ">
        <title>Extensive microbial diversity within the chicken gut microbiome revealed by metagenomics and culture.</title>
        <authorList>
            <person name="Gilroy R."/>
            <person name="Ravi A."/>
            <person name="Getino M."/>
            <person name="Pursley I."/>
            <person name="Horton D.L."/>
            <person name="Alikhan N.F."/>
            <person name="Baker D."/>
            <person name="Gharbi K."/>
            <person name="Hall N."/>
            <person name="Watson M."/>
            <person name="Adriaenssens E.M."/>
            <person name="Foster-Nyarko E."/>
            <person name="Jarju S."/>
            <person name="Secka A."/>
            <person name="Antonio M."/>
            <person name="Oren A."/>
            <person name="Chaudhuri R.R."/>
            <person name="La Ragione R."/>
            <person name="Hildebrand F."/>
            <person name="Pallen M.J."/>
        </authorList>
    </citation>
    <scope>NUCLEOTIDE SEQUENCE</scope>
    <source>
        <strain evidence="2">F6-4510</strain>
    </source>
</reference>
<dbReference type="InterPro" id="IPR039476">
    <property type="entry name" value="P2CMN_synthase_LarB"/>
</dbReference>
<protein>
    <submittedName>
        <fullName evidence="2">Nickel pincer cofactor biosynthesis protein LarB</fullName>
    </submittedName>
</protein>
<evidence type="ECO:0000313" key="3">
    <source>
        <dbReference type="Proteomes" id="UP000823611"/>
    </source>
</evidence>
<evidence type="ECO:0000313" key="2">
    <source>
        <dbReference type="EMBL" id="MBO8434408.1"/>
    </source>
</evidence>
<gene>
    <name evidence="2" type="primary">larB</name>
    <name evidence="2" type="ORF">IAC55_03690</name>
</gene>
<reference evidence="2" key="1">
    <citation type="submission" date="2020-10" db="EMBL/GenBank/DDBJ databases">
        <authorList>
            <person name="Gilroy R."/>
        </authorList>
    </citation>
    <scope>NUCLEOTIDE SEQUENCE</scope>
    <source>
        <strain evidence="2">F6-4510</strain>
    </source>
</reference>
<organism evidence="2 3">
    <name type="scientific">Candidatus Fimicola merdigallinarum</name>
    <dbReference type="NCBI Taxonomy" id="2840819"/>
    <lineage>
        <taxon>Bacteria</taxon>
        <taxon>Bacillati</taxon>
        <taxon>Bacillota</taxon>
        <taxon>Clostridia</taxon>
        <taxon>Lachnospirales</taxon>
        <taxon>Lachnospiraceae</taxon>
        <taxon>Lachnospiraceae incertae sedis</taxon>
        <taxon>Candidatus Fimicola</taxon>
    </lineage>
</organism>
<evidence type="ECO:0000259" key="1">
    <source>
        <dbReference type="SMART" id="SM01001"/>
    </source>
</evidence>
<dbReference type="EMBL" id="JADIMX010000070">
    <property type="protein sequence ID" value="MBO8434408.1"/>
    <property type="molecule type" value="Genomic_DNA"/>
</dbReference>
<dbReference type="SMART" id="SM01001">
    <property type="entry name" value="AIRC"/>
    <property type="match status" value="1"/>
</dbReference>
<dbReference type="GO" id="GO:0006189">
    <property type="term" value="P:'de novo' IMP biosynthetic process"/>
    <property type="evidence" value="ECO:0007669"/>
    <property type="project" value="InterPro"/>
</dbReference>
<dbReference type="Proteomes" id="UP000823611">
    <property type="component" value="Unassembled WGS sequence"/>
</dbReference>
<dbReference type="PANTHER" id="PTHR43064:SF1">
    <property type="entry name" value="SLL1489 PROTEIN"/>
    <property type="match status" value="1"/>
</dbReference>
<dbReference type="GO" id="GO:0016787">
    <property type="term" value="F:hydrolase activity"/>
    <property type="evidence" value="ECO:0007669"/>
    <property type="project" value="InterPro"/>
</dbReference>
<dbReference type="InterPro" id="IPR000031">
    <property type="entry name" value="PurE_dom"/>
</dbReference>
<name>A0A9D9H4D9_9FIRM</name>
<dbReference type="NCBIfam" id="NF033503">
    <property type="entry name" value="LarB"/>
    <property type="match status" value="1"/>
</dbReference>
<dbReference type="Pfam" id="PF00731">
    <property type="entry name" value="AIRC"/>
    <property type="match status" value="1"/>
</dbReference>
<feature type="domain" description="PurE" evidence="1">
    <location>
        <begin position="115"/>
        <end position="245"/>
    </location>
</feature>
<dbReference type="PANTHER" id="PTHR43064">
    <property type="entry name" value="PHOSPHORIBOSYLAMINOIMIDAZOLE CARBOXYLASE-RELATED"/>
    <property type="match status" value="1"/>
</dbReference>
<proteinExistence type="predicted"/>
<accession>A0A9D9H4D9</accession>
<dbReference type="Gene3D" id="3.40.50.1970">
    <property type="match status" value="1"/>
</dbReference>
<dbReference type="SUPFAM" id="SSF52255">
    <property type="entry name" value="N5-CAIR mutase (phosphoribosylaminoimidazole carboxylase, PurE)"/>
    <property type="match status" value="1"/>
</dbReference>